<dbReference type="Proteomes" id="UP000679432">
    <property type="component" value="Segment"/>
</dbReference>
<accession>A0A8E5K8I3</accession>
<gene>
    <name evidence="1" type="ORF">PM22_207</name>
</gene>
<reference evidence="1" key="1">
    <citation type="journal article" date="2021" name="Pharmaceuticals (Basel)">
        <title>epsilon(2)-Phages Are Naturally Bred and Have a Vastly Improved Host Range in Staphylococcus aureus over Wild Type Phages.</title>
        <authorList>
            <person name="Saez Moreno D."/>
            <person name="Visram Z."/>
            <person name="Mutti M."/>
            <person name="Restrepo-Cordoba M."/>
            <person name="Hartmann S."/>
            <person name="Kremers A.I."/>
            <person name="Tisakova L."/>
            <person name="Schertler S."/>
            <person name="Wittmann J."/>
            <person name="Kalali B."/>
            <person name="Monecke S."/>
            <person name="Ehricht R."/>
            <person name="Resch G."/>
            <person name="Corsini L."/>
        </authorList>
    </citation>
    <scope>NUCLEOTIDE SEQUENCE</scope>
</reference>
<sequence>MEFKQWELLSNEDYEKQFDYYRKKRIKYSNKYIHSFKRYSSSNSHQEILLNTKEGVRKGQNIKDVDPLIGRETNAYVYITYLEDIDKLYIGKHKMKTTGSLSKEDIKYSGSGIKIEQHRRVLISKGLDVEDKVHTYIVDRCKSEQEAFEREAHWINNMFDTEVDDYKCNDFLNLKTKYTKQYLQKTVDEYNNSIDKLKEKYNNTFVDTYVKLNTHLNKEDVLGEMVRLISSTELIDKSILDSSKLTTMTSKEVAEVLVSISKEELPDLMDTCFPSFLEKWYKSKGDLEILKDYLAFVPFAFIRESIVSPKSIEGIRVP</sequence>
<name>A0A8E5K8I3_9CAUD</name>
<organism evidence="1 2">
    <name type="scientific">Staphylococcus phage PM22</name>
    <dbReference type="NCBI Taxonomy" id="2813339"/>
    <lineage>
        <taxon>Viruses</taxon>
        <taxon>Duplodnaviria</taxon>
        <taxon>Heunggongvirae</taxon>
        <taxon>Uroviricota</taxon>
        <taxon>Caudoviricetes</taxon>
        <taxon>Herelleviridae</taxon>
        <taxon>Twortvirinae</taxon>
        <taxon>Kayvirus</taxon>
        <taxon>Kayvirus G1</taxon>
    </lineage>
</organism>
<evidence type="ECO:0000313" key="1">
    <source>
        <dbReference type="EMBL" id="QVD56452.1"/>
    </source>
</evidence>
<protein>
    <submittedName>
        <fullName evidence="1">Uncharacterized protein</fullName>
    </submittedName>
</protein>
<proteinExistence type="predicted"/>
<evidence type="ECO:0000313" key="2">
    <source>
        <dbReference type="Proteomes" id="UP000679432"/>
    </source>
</evidence>
<dbReference type="EMBL" id="MW546065">
    <property type="protein sequence ID" value="QVD56452.1"/>
    <property type="molecule type" value="Genomic_DNA"/>
</dbReference>